<proteinExistence type="inferred from homology"/>
<dbReference type="STRING" id="595528.A0A0D2WLJ2"/>
<dbReference type="Gene3D" id="3.60.21.10">
    <property type="match status" value="1"/>
</dbReference>
<dbReference type="OrthoDB" id="445564at2759"/>
<evidence type="ECO:0000313" key="12">
    <source>
        <dbReference type="EMBL" id="KJE91460.1"/>
    </source>
</evidence>
<dbReference type="Pfam" id="PF03704">
    <property type="entry name" value="BTAD"/>
    <property type="match status" value="1"/>
</dbReference>
<evidence type="ECO:0000256" key="5">
    <source>
        <dbReference type="ARBA" id="ARBA00022801"/>
    </source>
</evidence>
<dbReference type="PANTHER" id="PTHR45668">
    <property type="entry name" value="SERINE/THREONINE-PROTEIN PHOSPHATASE 5-RELATED"/>
    <property type="match status" value="1"/>
</dbReference>
<dbReference type="GO" id="GO:0046872">
    <property type="term" value="F:metal ion binding"/>
    <property type="evidence" value="ECO:0007669"/>
    <property type="project" value="UniProtKB-KW"/>
</dbReference>
<dbReference type="PROSITE" id="PS00125">
    <property type="entry name" value="SER_THR_PHOSPHATASE"/>
    <property type="match status" value="1"/>
</dbReference>
<dbReference type="InterPro" id="IPR005158">
    <property type="entry name" value="BTAD"/>
</dbReference>
<reference evidence="13" key="1">
    <citation type="submission" date="2011-02" db="EMBL/GenBank/DDBJ databases">
        <title>The Genome Sequence of Capsaspora owczarzaki ATCC 30864.</title>
        <authorList>
            <person name="Russ C."/>
            <person name="Cuomo C."/>
            <person name="Burger G."/>
            <person name="Gray M.W."/>
            <person name="Holland P.W.H."/>
            <person name="King N."/>
            <person name="Lang F.B.F."/>
            <person name="Roger A.J."/>
            <person name="Ruiz-Trillo I."/>
            <person name="Young S.K."/>
            <person name="Zeng Q."/>
            <person name="Gargeya S."/>
            <person name="Alvarado L."/>
            <person name="Berlin A."/>
            <person name="Chapman S.B."/>
            <person name="Chen Z."/>
            <person name="Freedman E."/>
            <person name="Gellesch M."/>
            <person name="Goldberg J."/>
            <person name="Griggs A."/>
            <person name="Gujja S."/>
            <person name="Heilman E."/>
            <person name="Heiman D."/>
            <person name="Howarth C."/>
            <person name="Mehta T."/>
            <person name="Neiman D."/>
            <person name="Pearson M."/>
            <person name="Roberts A."/>
            <person name="Saif S."/>
            <person name="Shea T."/>
            <person name="Shenoy N."/>
            <person name="Sisk P."/>
            <person name="Stolte C."/>
            <person name="Sykes S."/>
            <person name="White J."/>
            <person name="Yandava C."/>
            <person name="Haas B."/>
            <person name="Nusbaum C."/>
            <person name="Birren B."/>
        </authorList>
    </citation>
    <scope>NUCLEOTIDE SEQUENCE</scope>
    <source>
        <strain evidence="13">ATCC 30864</strain>
    </source>
</reference>
<sequence>MATTASAPAPMDVVVTEADQKQADKLKDEGNAAFKDGKWQLAIEKYSAAIDLNPTLAPYFANRAFANIKAENYGYAIADATKAIALDSQFVKAYYRRATANMALGRFKDSLKDLQAVVKVAPNDKDAQTKMRECEKIVKRIAFEKAIAADDKKPCIDMAEVNDLSIDNSYDGPHLPEQITSEFVLAMIERFKQEKRLDRKYAYKILLLVKDYLMKVPSLVECELSKTTQKFTICGDVHGQFYDLMNIFEKNGLPSEDNPYLFNGDFVDRGSFSLEVILTLFAFKLLYPNHFFLNRGNHETDNMNKVYGFDGEVKAKYSDRMVTLFHEVFLWLPLAHVVAEKVLVVHGGLFSDDNVTLADIKATERNREPPDSGIMCEILWSDPQPQLGRGVSKRGVGVHFGPDVTRNFLERNNLSYIVRSHEVKDLGYEVAHNGKCITVFSAPNYCDQMGNKGAFITLGPSLEPNFTTFDAVPHPNVKPMAYASGGMGMF</sequence>
<evidence type="ECO:0000256" key="3">
    <source>
        <dbReference type="ARBA" id="ARBA00022723"/>
    </source>
</evidence>
<dbReference type="Gene3D" id="1.25.40.10">
    <property type="entry name" value="Tetratricopeptide repeat domain"/>
    <property type="match status" value="1"/>
</dbReference>
<evidence type="ECO:0000256" key="7">
    <source>
        <dbReference type="ARBA" id="ARBA00023211"/>
    </source>
</evidence>
<dbReference type="CDD" id="cd07417">
    <property type="entry name" value="MPP_PP5_C"/>
    <property type="match status" value="1"/>
</dbReference>
<dbReference type="InterPro" id="IPR041753">
    <property type="entry name" value="PP5_C"/>
</dbReference>
<dbReference type="FunFam" id="3.60.21.10:FF:000017">
    <property type="entry name" value="Serine/threonine-protein phosphatase"/>
    <property type="match status" value="1"/>
</dbReference>
<protein>
    <recommendedName>
        <fullName evidence="10">Serine/threonine-protein phosphatase</fullName>
        <ecNumber evidence="10">3.1.3.16</ecNumber>
    </recommendedName>
</protein>
<comment type="cofactor">
    <cofactor evidence="1">
        <name>Mn(2+)</name>
        <dbReference type="ChEBI" id="CHEBI:29035"/>
    </cofactor>
</comment>
<dbReference type="InterPro" id="IPR004843">
    <property type="entry name" value="Calcineurin-like_PHP"/>
</dbReference>
<evidence type="ECO:0000256" key="9">
    <source>
        <dbReference type="PROSITE-ProRule" id="PRU00339"/>
    </source>
</evidence>
<dbReference type="SMART" id="SM00156">
    <property type="entry name" value="PP2Ac"/>
    <property type="match status" value="1"/>
</dbReference>
<dbReference type="InterPro" id="IPR013235">
    <property type="entry name" value="PPP_dom"/>
</dbReference>
<dbReference type="eggNOG" id="KOG0376">
    <property type="taxonomic scope" value="Eukaryota"/>
</dbReference>
<dbReference type="GO" id="GO:0004722">
    <property type="term" value="F:protein serine/threonine phosphatase activity"/>
    <property type="evidence" value="ECO:0007669"/>
    <property type="project" value="UniProtKB-EC"/>
</dbReference>
<dbReference type="Pfam" id="PF08321">
    <property type="entry name" value="PPP5"/>
    <property type="match status" value="1"/>
</dbReference>
<keyword evidence="13" id="KW-1185">Reference proteome</keyword>
<accession>A0A0D2WLJ2</accession>
<dbReference type="InterPro" id="IPR006186">
    <property type="entry name" value="Ser/Thr-sp_prot-phosphatase"/>
</dbReference>
<dbReference type="Proteomes" id="UP000008743">
    <property type="component" value="Unassembled WGS sequence"/>
</dbReference>
<feature type="repeat" description="TPR" evidence="9">
    <location>
        <begin position="23"/>
        <end position="56"/>
    </location>
</feature>
<keyword evidence="4" id="KW-0677">Repeat</keyword>
<dbReference type="RefSeq" id="XP_004349341.1">
    <property type="nucleotide sequence ID" value="XM_004349291.1"/>
</dbReference>
<name>A0A0D2WLJ2_CAPO3</name>
<keyword evidence="3" id="KW-0479">Metal-binding</keyword>
<dbReference type="OMA" id="IHKKYAF"/>
<evidence type="ECO:0000256" key="2">
    <source>
        <dbReference type="ARBA" id="ARBA00008786"/>
    </source>
</evidence>
<dbReference type="EMBL" id="KE346362">
    <property type="protein sequence ID" value="KJE91460.1"/>
    <property type="molecule type" value="Genomic_DNA"/>
</dbReference>
<evidence type="ECO:0000313" key="13">
    <source>
        <dbReference type="Proteomes" id="UP000008743"/>
    </source>
</evidence>
<evidence type="ECO:0000259" key="11">
    <source>
        <dbReference type="PROSITE" id="PS00125"/>
    </source>
</evidence>
<evidence type="ECO:0000256" key="10">
    <source>
        <dbReference type="RuleBase" id="RU004273"/>
    </source>
</evidence>
<dbReference type="InterPro" id="IPR051134">
    <property type="entry name" value="PPP_phosphatase"/>
</dbReference>
<dbReference type="PROSITE" id="PS50005">
    <property type="entry name" value="TPR"/>
    <property type="match status" value="2"/>
</dbReference>
<dbReference type="InterPro" id="IPR019734">
    <property type="entry name" value="TPR_rpt"/>
</dbReference>
<dbReference type="InterPro" id="IPR029052">
    <property type="entry name" value="Metallo-depent_PP-like"/>
</dbReference>
<comment type="similarity">
    <text evidence="2">Belongs to the PPP phosphatase family. PP-5 (PP-T) subfamily.</text>
</comment>
<gene>
    <name evidence="12" type="ORF">CAOG_002591</name>
</gene>
<dbReference type="PhylomeDB" id="A0A0D2WLJ2"/>
<feature type="active site" description="Proton donor/acceptor" evidence="8">
    <location>
        <position position="298"/>
    </location>
</feature>
<evidence type="ECO:0000256" key="4">
    <source>
        <dbReference type="ARBA" id="ARBA00022737"/>
    </source>
</evidence>
<organism evidence="12 13">
    <name type="scientific">Capsaspora owczarzaki (strain ATCC 30864)</name>
    <dbReference type="NCBI Taxonomy" id="595528"/>
    <lineage>
        <taxon>Eukaryota</taxon>
        <taxon>Filasterea</taxon>
        <taxon>Capsaspora</taxon>
    </lineage>
</organism>
<dbReference type="PRINTS" id="PR00114">
    <property type="entry name" value="STPHPHTASE"/>
</dbReference>
<comment type="catalytic activity">
    <reaction evidence="10">
        <text>O-phospho-L-threonyl-[protein] + H2O = L-threonyl-[protein] + phosphate</text>
        <dbReference type="Rhea" id="RHEA:47004"/>
        <dbReference type="Rhea" id="RHEA-COMP:11060"/>
        <dbReference type="Rhea" id="RHEA-COMP:11605"/>
        <dbReference type="ChEBI" id="CHEBI:15377"/>
        <dbReference type="ChEBI" id="CHEBI:30013"/>
        <dbReference type="ChEBI" id="CHEBI:43474"/>
        <dbReference type="ChEBI" id="CHEBI:61977"/>
        <dbReference type="EC" id="3.1.3.16"/>
    </reaction>
</comment>
<feature type="domain" description="Serine/threonine specific protein phosphatases" evidence="11">
    <location>
        <begin position="294"/>
        <end position="299"/>
    </location>
</feature>
<dbReference type="SUPFAM" id="SSF48452">
    <property type="entry name" value="TPR-like"/>
    <property type="match status" value="1"/>
</dbReference>
<dbReference type="SMART" id="SM00028">
    <property type="entry name" value="TPR"/>
    <property type="match status" value="3"/>
</dbReference>
<dbReference type="FunCoup" id="A0A0D2WLJ2">
    <property type="interactions" value="809"/>
</dbReference>
<dbReference type="SUPFAM" id="SSF56300">
    <property type="entry name" value="Metallo-dependent phosphatases"/>
    <property type="match status" value="1"/>
</dbReference>
<feature type="repeat" description="TPR" evidence="9">
    <location>
        <begin position="91"/>
        <end position="124"/>
    </location>
</feature>
<dbReference type="InParanoid" id="A0A0D2WLJ2"/>
<dbReference type="PANTHER" id="PTHR45668:SF5">
    <property type="entry name" value="SERINE_THREONINE-PROTEIN PHOSPHATASE 5"/>
    <property type="match status" value="1"/>
</dbReference>
<evidence type="ECO:0000256" key="8">
    <source>
        <dbReference type="PIRSR" id="PIRSR033096-1"/>
    </source>
</evidence>
<dbReference type="Pfam" id="PF00149">
    <property type="entry name" value="Metallophos"/>
    <property type="match status" value="1"/>
</dbReference>
<dbReference type="EC" id="3.1.3.16" evidence="10"/>
<keyword evidence="7" id="KW-0464">Manganese</keyword>
<evidence type="ECO:0000256" key="1">
    <source>
        <dbReference type="ARBA" id="ARBA00001936"/>
    </source>
</evidence>
<evidence type="ECO:0000256" key="6">
    <source>
        <dbReference type="ARBA" id="ARBA00022803"/>
    </source>
</evidence>
<keyword evidence="6 9" id="KW-0802">TPR repeat</keyword>
<dbReference type="PIRSF" id="PIRSF033096">
    <property type="entry name" value="PPPtase_5"/>
    <property type="match status" value="1"/>
</dbReference>
<dbReference type="InterPro" id="IPR011990">
    <property type="entry name" value="TPR-like_helical_dom_sf"/>
</dbReference>
<keyword evidence="5 10" id="KW-0378">Hydrolase</keyword>
<dbReference type="AlphaFoldDB" id="A0A0D2WLJ2"/>